<feature type="region of interest" description="Disordered" evidence="1">
    <location>
        <begin position="54"/>
        <end position="73"/>
    </location>
</feature>
<dbReference type="EMBL" id="JAPEUR010000329">
    <property type="protein sequence ID" value="KAJ4311493.1"/>
    <property type="molecule type" value="Genomic_DNA"/>
</dbReference>
<evidence type="ECO:0000313" key="2">
    <source>
        <dbReference type="EMBL" id="KAJ4311493.1"/>
    </source>
</evidence>
<keyword evidence="3" id="KW-1185">Reference proteome</keyword>
<dbReference type="AlphaFoldDB" id="A0A9W8TCB2"/>
<reference evidence="2" key="1">
    <citation type="submission" date="2022-10" db="EMBL/GenBank/DDBJ databases">
        <title>Tapping the CABI collections for fungal endophytes: first genome assemblies for Collariella, Neodidymelliopsis, Ascochyta clinopodiicola, Didymella pomorum, Didymosphaeria variabile, Neocosmospora piperis and Neocucurbitaria cava.</title>
        <authorList>
            <person name="Hill R."/>
        </authorList>
    </citation>
    <scope>NUCLEOTIDE SEQUENCE</scope>
    <source>
        <strain evidence="2">IMI 366586</strain>
    </source>
</reference>
<evidence type="ECO:0000313" key="3">
    <source>
        <dbReference type="Proteomes" id="UP001140502"/>
    </source>
</evidence>
<dbReference type="Proteomes" id="UP001140502">
    <property type="component" value="Unassembled WGS sequence"/>
</dbReference>
<gene>
    <name evidence="2" type="ORF">N0V84_010411</name>
</gene>
<organism evidence="2 3">
    <name type="scientific">Fusarium piperis</name>
    <dbReference type="NCBI Taxonomy" id="1435070"/>
    <lineage>
        <taxon>Eukaryota</taxon>
        <taxon>Fungi</taxon>
        <taxon>Dikarya</taxon>
        <taxon>Ascomycota</taxon>
        <taxon>Pezizomycotina</taxon>
        <taxon>Sordariomycetes</taxon>
        <taxon>Hypocreomycetidae</taxon>
        <taxon>Hypocreales</taxon>
        <taxon>Nectriaceae</taxon>
        <taxon>Fusarium</taxon>
        <taxon>Fusarium solani species complex</taxon>
    </lineage>
</organism>
<sequence length="141" mass="16093">MHKQKPVRVGRRELYHDSFHPVFRQCDSEDGPDAPPDYPERRFYDTSIQARALAENHTEPNSTRRRAIDPGLLGGPLVAPYAEETSARRWLVWPGISPSDYNASDIFRPLLSATQSGKSQHQVRIHIPMKPTFDSEDTLQI</sequence>
<protein>
    <submittedName>
        <fullName evidence="2">Uncharacterized protein</fullName>
    </submittedName>
</protein>
<name>A0A9W8TCB2_9HYPO</name>
<proteinExistence type="predicted"/>
<evidence type="ECO:0000256" key="1">
    <source>
        <dbReference type="SAM" id="MobiDB-lite"/>
    </source>
</evidence>
<comment type="caution">
    <text evidence="2">The sequence shown here is derived from an EMBL/GenBank/DDBJ whole genome shotgun (WGS) entry which is preliminary data.</text>
</comment>
<accession>A0A9W8TCB2</accession>